<dbReference type="Proteomes" id="UP000019103">
    <property type="component" value="Unassembled WGS sequence"/>
</dbReference>
<evidence type="ECO:0000256" key="10">
    <source>
        <dbReference type="ARBA" id="ARBA00056291"/>
    </source>
</evidence>
<dbReference type="GO" id="GO:0005737">
    <property type="term" value="C:cytoplasm"/>
    <property type="evidence" value="ECO:0007669"/>
    <property type="project" value="TreeGrafter"/>
</dbReference>
<evidence type="ECO:0000256" key="3">
    <source>
        <dbReference type="ARBA" id="ARBA00022741"/>
    </source>
</evidence>
<dbReference type="SMART" id="SM00242">
    <property type="entry name" value="MYSc"/>
    <property type="match status" value="1"/>
</dbReference>
<dbReference type="GO" id="GO:0016459">
    <property type="term" value="C:myosin complex"/>
    <property type="evidence" value="ECO:0007669"/>
    <property type="project" value="UniProtKB-KW"/>
</dbReference>
<dbReference type="EMBL" id="KI927385">
    <property type="protein sequence ID" value="ETW53604.1"/>
    <property type="molecule type" value="Genomic_DNA"/>
</dbReference>
<evidence type="ECO:0000256" key="9">
    <source>
        <dbReference type="ARBA" id="ARBA00023274"/>
    </source>
</evidence>
<dbReference type="Gene3D" id="1.20.5.4820">
    <property type="match status" value="1"/>
</dbReference>
<evidence type="ECO:0000256" key="11">
    <source>
        <dbReference type="ARBA" id="ARBA00068456"/>
    </source>
</evidence>
<keyword evidence="6 12" id="KW-0518">Myosin</keyword>
<keyword evidence="3 12" id="KW-0547">Nucleotide-binding</keyword>
<evidence type="ECO:0000256" key="8">
    <source>
        <dbReference type="ARBA" id="ARBA00023203"/>
    </source>
</evidence>
<dbReference type="GO" id="GO:0051015">
    <property type="term" value="F:actin filament binding"/>
    <property type="evidence" value="ECO:0007669"/>
    <property type="project" value="TreeGrafter"/>
</dbReference>
<dbReference type="GO" id="GO:0005886">
    <property type="term" value="C:plasma membrane"/>
    <property type="evidence" value="ECO:0007669"/>
    <property type="project" value="UniProtKB-SubCell"/>
</dbReference>
<feature type="domain" description="Myosin motor" evidence="13">
    <location>
        <begin position="89"/>
        <end position="807"/>
    </location>
</feature>
<dbReference type="GO" id="GO:0006412">
    <property type="term" value="P:translation"/>
    <property type="evidence" value="ECO:0007669"/>
    <property type="project" value="InterPro"/>
</dbReference>
<dbReference type="OrthoDB" id="312459at2759"/>
<proteinExistence type="inferred from homology"/>
<dbReference type="FunFam" id="1.10.10.820:FF:000001">
    <property type="entry name" value="Myosin heavy chain"/>
    <property type="match status" value="1"/>
</dbReference>
<dbReference type="GO" id="GO:0005524">
    <property type="term" value="F:ATP binding"/>
    <property type="evidence" value="ECO:0007669"/>
    <property type="project" value="UniProtKB-UniRule"/>
</dbReference>
<comment type="similarity">
    <text evidence="2">Belongs to the eukaryotic ribosomal protein eL31 family.</text>
</comment>
<evidence type="ECO:0000256" key="5">
    <source>
        <dbReference type="ARBA" id="ARBA00022980"/>
    </source>
</evidence>
<gene>
    <name evidence="14" type="ORF">PFUGPA_04620</name>
</gene>
<dbReference type="GO" id="GO:1990904">
    <property type="term" value="C:ribonucleoprotein complex"/>
    <property type="evidence" value="ECO:0007669"/>
    <property type="project" value="UniProtKB-KW"/>
</dbReference>
<comment type="function">
    <text evidence="10">Myosins are actin-based motor molecules with ATPase activity. Unconventional myosins serve in intracellular movements. Their highly divergent tails are presumed to bind to membranous compartments, which would be moved relative to actin filaments.</text>
</comment>
<sequence>MVNKINELNNYFRINSTFINKSENESENFYVWTYKSPNVDLYPDLVFFKCQVLNINGDNYEVKEISPETNSVYTVKKEHLFNCNNMVNINSHRLNDMVHQNSAEVLNTLALRYEKNYIYTIAEPMLISVNPYQVIDTDMNEYKNKSTDLLPPHVYTYAKDAMLDFINTKNSQSIIISGESGSGKTEASKLVIKFYLSGVREDNDISKTLWDSNFILEKIKTSTVKKQKKTLKPVTKFITINLSKLTHKVCYKRKAPRAIKEIRSIAGKLMHTKAFGNAKTVKNNNSSRYGKYIKIQLDENQNIVSSSIEIFLLEKIRVVSQEPDERCYHIFYEILKGMNDEMKKKYKIKSEEDYKYISNKSINIPEIDDAKDFENLMISFDKMKMSDLKDDLFLTLSGLLLLGNIQFNGIEKGGKSNCSELDDENLEVVNEASELLGIDYESLKNSLVITEKSIANQKIEIPLSIEESLSICRSISKDIYNKIFEYITKRINNFLNNNKELENFIGILDIFGFEIFVKNSLEQLLINIANEEIHNIYLFVVYEKESNLYKKEGIIIESVKYTNNESIIDLLRGKTSIISILEDNCLAPGKKDESIVSVYTNKFSKNEHYSVCKKNITESFVIKHTVSDVTYSISNFISKNKDILSPNILKLLKVSNNKLIQNLYDDAEVTDSLGRKNLITYKYLENLKKICSYLKSTNIYFIKCIKPNETKEKNNFNPKKVYPQLFSLSIVETLNIKYFFQYKYTFASFLSYYQYLDIAVSNDSSLDEKAKVTMLLERNFDKDSYKVGHTMVFLKKEAVHKIRDIINSNLKCYRNLCCITSALIMKIKKKRIVEENIKNLQLAQAYFRKYKYIKEHE</sequence>
<dbReference type="Gene3D" id="1.20.120.720">
    <property type="entry name" value="Myosin VI head, motor domain, U50 subdomain"/>
    <property type="match status" value="1"/>
</dbReference>
<evidence type="ECO:0000256" key="6">
    <source>
        <dbReference type="ARBA" id="ARBA00023123"/>
    </source>
</evidence>
<dbReference type="PRINTS" id="PR00193">
    <property type="entry name" value="MYOSINHEAVY"/>
</dbReference>
<evidence type="ECO:0000313" key="15">
    <source>
        <dbReference type="Proteomes" id="UP000019103"/>
    </source>
</evidence>
<dbReference type="GO" id="GO:0000146">
    <property type="term" value="F:microfilament motor activity"/>
    <property type="evidence" value="ECO:0007669"/>
    <property type="project" value="TreeGrafter"/>
</dbReference>
<dbReference type="OMA" id="SSCIEIF"/>
<keyword evidence="5" id="KW-0689">Ribosomal protein</keyword>
<dbReference type="AlphaFoldDB" id="W4IUY5"/>
<comment type="subcellular location">
    <subcellularLocation>
        <location evidence="1">Cell membrane</location>
        <topology evidence="1">Peripheral membrane protein</topology>
        <orientation evidence="1">Cytoplasmic side</orientation>
    </subcellularLocation>
</comment>
<accession>W4IUY5</accession>
<dbReference type="Gene3D" id="3.40.850.10">
    <property type="entry name" value="Kinesin motor domain"/>
    <property type="match status" value="2"/>
</dbReference>
<reference evidence="14 15" key="2">
    <citation type="submission" date="2013-02" db="EMBL/GenBank/DDBJ databases">
        <title>The Genome Sequence of Plasmodium falciparum Palo Alto/Uganda.</title>
        <authorList>
            <consortium name="The Broad Institute Genome Sequencing Platform"/>
            <consortium name="The Broad Institute Genome Sequencing Center for Infectious Disease"/>
            <person name="Neafsey D."/>
            <person name="Cheeseman I."/>
            <person name="Volkman S."/>
            <person name="Adams J."/>
            <person name="Walker B."/>
            <person name="Young S.K."/>
            <person name="Zeng Q."/>
            <person name="Gargeya S."/>
            <person name="Fitzgerald M."/>
            <person name="Haas B."/>
            <person name="Abouelleil A."/>
            <person name="Alvarado L."/>
            <person name="Arachchi H.M."/>
            <person name="Berlin A.M."/>
            <person name="Chapman S.B."/>
            <person name="Dewar J."/>
            <person name="Goldberg J."/>
            <person name="Griggs A."/>
            <person name="Gujja S."/>
            <person name="Hansen M."/>
            <person name="Howarth C."/>
            <person name="Imamovic A."/>
            <person name="Larimer J."/>
            <person name="McCowan C."/>
            <person name="Murphy C."/>
            <person name="Neiman D."/>
            <person name="Pearson M."/>
            <person name="Priest M."/>
            <person name="Roberts A."/>
            <person name="Saif S."/>
            <person name="Shea T."/>
            <person name="Sisk P."/>
            <person name="Sykes S."/>
            <person name="Wortman J."/>
            <person name="Nusbaum C."/>
            <person name="Birren B."/>
        </authorList>
    </citation>
    <scope>NUCLEOTIDE SEQUENCE [LARGE SCALE GENOMIC DNA]</scope>
    <source>
        <strain evidence="14 15">Palo Alto/Uganda</strain>
    </source>
</reference>
<evidence type="ECO:0000256" key="4">
    <source>
        <dbReference type="ARBA" id="ARBA00022840"/>
    </source>
</evidence>
<evidence type="ECO:0000256" key="12">
    <source>
        <dbReference type="PROSITE-ProRule" id="PRU00782"/>
    </source>
</evidence>
<dbReference type="GO" id="GO:0007015">
    <property type="term" value="P:actin filament organization"/>
    <property type="evidence" value="ECO:0007669"/>
    <property type="project" value="TreeGrafter"/>
</dbReference>
<evidence type="ECO:0000256" key="2">
    <source>
        <dbReference type="ARBA" id="ARBA00010808"/>
    </source>
</evidence>
<organism evidence="14 15">
    <name type="scientific">Plasmodium falciparum (isolate Palo Alto / Uganda)</name>
    <dbReference type="NCBI Taxonomy" id="57270"/>
    <lineage>
        <taxon>Eukaryota</taxon>
        <taxon>Sar</taxon>
        <taxon>Alveolata</taxon>
        <taxon>Apicomplexa</taxon>
        <taxon>Aconoidasida</taxon>
        <taxon>Haemosporida</taxon>
        <taxon>Plasmodiidae</taxon>
        <taxon>Plasmodium</taxon>
        <taxon>Plasmodium (Laverania)</taxon>
    </lineage>
</organism>
<dbReference type="GO" id="GO:0003735">
    <property type="term" value="F:structural constituent of ribosome"/>
    <property type="evidence" value="ECO:0007669"/>
    <property type="project" value="InterPro"/>
</dbReference>
<keyword evidence="8 12" id="KW-0009">Actin-binding</keyword>
<dbReference type="InterPro" id="IPR027417">
    <property type="entry name" value="P-loop_NTPase"/>
</dbReference>
<keyword evidence="4 12" id="KW-0067">ATP-binding</keyword>
<name>W4IUY5_PLAFP</name>
<dbReference type="Pfam" id="PF00063">
    <property type="entry name" value="Myosin_head"/>
    <property type="match status" value="1"/>
</dbReference>
<protein>
    <recommendedName>
        <fullName evidence="11">Myosin-A</fullName>
    </recommendedName>
</protein>
<feature type="binding site" evidence="12">
    <location>
        <begin position="178"/>
        <end position="185"/>
    </location>
    <ligand>
        <name>ATP</name>
        <dbReference type="ChEBI" id="CHEBI:30616"/>
    </ligand>
</feature>
<dbReference type="SMART" id="SM01380">
    <property type="entry name" value="Ribosomal_L31e"/>
    <property type="match status" value="1"/>
</dbReference>
<dbReference type="InterPro" id="IPR023621">
    <property type="entry name" value="Ribosomal_eL31_dom_sf"/>
</dbReference>
<evidence type="ECO:0000256" key="1">
    <source>
        <dbReference type="ARBA" id="ARBA00004413"/>
    </source>
</evidence>
<comment type="similarity">
    <text evidence="12">Belongs to the TRAFAC class myosin-kinesin ATPase superfamily. Myosin family.</text>
</comment>
<evidence type="ECO:0000256" key="7">
    <source>
        <dbReference type="ARBA" id="ARBA00023175"/>
    </source>
</evidence>
<dbReference type="Gene3D" id="1.20.58.530">
    <property type="match status" value="1"/>
</dbReference>
<dbReference type="PROSITE" id="PS51456">
    <property type="entry name" value="MYOSIN_MOTOR"/>
    <property type="match status" value="1"/>
</dbReference>
<evidence type="ECO:0000313" key="14">
    <source>
        <dbReference type="EMBL" id="ETW53604.1"/>
    </source>
</evidence>
<keyword evidence="7 12" id="KW-0505">Motor protein</keyword>
<reference evidence="14 15" key="1">
    <citation type="submission" date="2013-02" db="EMBL/GenBank/DDBJ databases">
        <title>The Genome Annotation of Plasmodium falciparum Palo Alto/Uganda.</title>
        <authorList>
            <consortium name="The Broad Institute Genome Sequencing Platform"/>
            <consortium name="The Broad Institute Genome Sequencing Center for Infectious Disease"/>
            <person name="Neafsey D."/>
            <person name="Hoffman S."/>
            <person name="Volkman S."/>
            <person name="Rosenthal P."/>
            <person name="Walker B."/>
            <person name="Young S.K."/>
            <person name="Zeng Q."/>
            <person name="Gargeya S."/>
            <person name="Fitzgerald M."/>
            <person name="Haas B."/>
            <person name="Abouelleil A."/>
            <person name="Allen A.W."/>
            <person name="Alvarado L."/>
            <person name="Arachchi H.M."/>
            <person name="Berlin A.M."/>
            <person name="Chapman S.B."/>
            <person name="Gainer-Dewar J."/>
            <person name="Goldberg J."/>
            <person name="Griggs A."/>
            <person name="Gujja S."/>
            <person name="Hansen M."/>
            <person name="Howarth C."/>
            <person name="Imamovic A."/>
            <person name="Ireland A."/>
            <person name="Larimer J."/>
            <person name="McCowan C."/>
            <person name="Murphy C."/>
            <person name="Pearson M."/>
            <person name="Poon T.W."/>
            <person name="Priest M."/>
            <person name="Roberts A."/>
            <person name="Saif S."/>
            <person name="Shea T."/>
            <person name="Sisk P."/>
            <person name="Sykes S."/>
            <person name="Wortman J."/>
            <person name="Nusbaum C."/>
            <person name="Birren B."/>
        </authorList>
    </citation>
    <scope>NUCLEOTIDE SEQUENCE [LARGE SCALE GENOMIC DNA]</scope>
    <source>
        <strain evidence="14 15">Palo Alto/Uganda</strain>
    </source>
</reference>
<dbReference type="InterPro" id="IPR001609">
    <property type="entry name" value="Myosin_head_motor_dom-like"/>
</dbReference>
<dbReference type="FunFam" id="1.20.5.4820:FF:000009">
    <property type="entry name" value="Myosin B"/>
    <property type="match status" value="1"/>
</dbReference>
<feature type="region of interest" description="Actin-binding" evidence="12">
    <location>
        <begin position="687"/>
        <end position="709"/>
    </location>
</feature>
<dbReference type="SUPFAM" id="SSF54575">
    <property type="entry name" value="Ribosomal protein L31e"/>
    <property type="match status" value="1"/>
</dbReference>
<evidence type="ECO:0000259" key="13">
    <source>
        <dbReference type="PROSITE" id="PS51456"/>
    </source>
</evidence>
<dbReference type="InterPro" id="IPR000054">
    <property type="entry name" value="Ribosomal_eL31"/>
</dbReference>
<dbReference type="PANTHER" id="PTHR13140">
    <property type="entry name" value="MYOSIN"/>
    <property type="match status" value="1"/>
</dbReference>
<dbReference type="InterPro" id="IPR036961">
    <property type="entry name" value="Kinesin_motor_dom_sf"/>
</dbReference>
<dbReference type="Gene3D" id="1.10.10.820">
    <property type="match status" value="1"/>
</dbReference>
<dbReference type="SUPFAM" id="SSF52540">
    <property type="entry name" value="P-loop containing nucleoside triphosphate hydrolases"/>
    <property type="match status" value="1"/>
</dbReference>
<dbReference type="PANTHER" id="PTHR13140:SF270">
    <property type="entry name" value="MYOSIN-12"/>
    <property type="match status" value="1"/>
</dbReference>
<keyword evidence="9" id="KW-0687">Ribonucleoprotein</keyword>
<dbReference type="GO" id="GO:0005840">
    <property type="term" value="C:ribosome"/>
    <property type="evidence" value="ECO:0007669"/>
    <property type="project" value="UniProtKB-KW"/>
</dbReference>